<comment type="function">
    <text evidence="6">HflC and HflK could regulate a protease.</text>
</comment>
<dbReference type="KEGG" id="pbu:L21SP3_00521"/>
<evidence type="ECO:0000259" key="8">
    <source>
        <dbReference type="SMART" id="SM00244"/>
    </source>
</evidence>
<dbReference type="GO" id="GO:0008233">
    <property type="term" value="F:peptidase activity"/>
    <property type="evidence" value="ECO:0007669"/>
    <property type="project" value="UniProtKB-KW"/>
</dbReference>
<evidence type="ECO:0000256" key="2">
    <source>
        <dbReference type="ARBA" id="ARBA00007862"/>
    </source>
</evidence>
<keyword evidence="9" id="KW-0378">Hydrolase</keyword>
<dbReference type="AlphaFoldDB" id="A0A1Q2HN55"/>
<name>A0A1Q2HN55_9BACT</name>
<dbReference type="STRING" id="1940790.L21SP3_00521"/>
<evidence type="ECO:0000313" key="10">
    <source>
        <dbReference type="Proteomes" id="UP000188273"/>
    </source>
</evidence>
<evidence type="ECO:0000256" key="7">
    <source>
        <dbReference type="SAM" id="MobiDB-lite"/>
    </source>
</evidence>
<dbReference type="Proteomes" id="UP000188273">
    <property type="component" value="Chromosome"/>
</dbReference>
<dbReference type="CDD" id="cd03405">
    <property type="entry name" value="SPFH_HflC"/>
    <property type="match status" value="1"/>
</dbReference>
<keyword evidence="10" id="KW-1185">Reference proteome</keyword>
<dbReference type="GO" id="GO:0006508">
    <property type="term" value="P:proteolysis"/>
    <property type="evidence" value="ECO:0007669"/>
    <property type="project" value="UniProtKB-KW"/>
</dbReference>
<gene>
    <name evidence="9" type="primary">hflC_2</name>
    <name evidence="9" type="ORF">L21SP3_00521</name>
</gene>
<keyword evidence="4" id="KW-1133">Transmembrane helix</keyword>
<dbReference type="EMBL" id="CP019633">
    <property type="protein sequence ID" value="AQQ08731.1"/>
    <property type="molecule type" value="Genomic_DNA"/>
</dbReference>
<comment type="subcellular location">
    <subcellularLocation>
        <location evidence="1">Membrane</location>
        <topology evidence="1">Single-pass membrane protein</topology>
    </subcellularLocation>
</comment>
<dbReference type="Pfam" id="PF01145">
    <property type="entry name" value="Band_7"/>
    <property type="match status" value="1"/>
</dbReference>
<reference evidence="10" key="1">
    <citation type="submission" date="2017-02" db="EMBL/GenBank/DDBJ databases">
        <title>Comparative genomics and description of representatives of a novel lineage of planctomycetes thriving in anoxic sediments.</title>
        <authorList>
            <person name="Spring S."/>
            <person name="Bunk B."/>
            <person name="Sproer C."/>
            <person name="Klenk H.-P."/>
        </authorList>
    </citation>
    <scope>NUCLEOTIDE SEQUENCE [LARGE SCALE GENOMIC DNA]</scope>
    <source>
        <strain evidence="10">L21-RPul-D3</strain>
    </source>
</reference>
<keyword evidence="3" id="KW-0812">Transmembrane</keyword>
<dbReference type="InterPro" id="IPR001107">
    <property type="entry name" value="Band_7"/>
</dbReference>
<dbReference type="GO" id="GO:0016020">
    <property type="term" value="C:membrane"/>
    <property type="evidence" value="ECO:0007669"/>
    <property type="project" value="UniProtKB-SubCell"/>
</dbReference>
<proteinExistence type="inferred from homology"/>
<dbReference type="InterPro" id="IPR036013">
    <property type="entry name" value="Band_7/SPFH_dom_sf"/>
</dbReference>
<dbReference type="PANTHER" id="PTHR42911:SF1">
    <property type="entry name" value="MODULATOR OF FTSH PROTEASE HFLC"/>
    <property type="match status" value="1"/>
</dbReference>
<feature type="domain" description="Band 7" evidence="8">
    <location>
        <begin position="21"/>
        <end position="190"/>
    </location>
</feature>
<evidence type="ECO:0000256" key="3">
    <source>
        <dbReference type="ARBA" id="ARBA00022692"/>
    </source>
</evidence>
<dbReference type="RefSeq" id="WP_077539210.1">
    <property type="nucleotide sequence ID" value="NZ_CP019633.1"/>
</dbReference>
<sequence length="313" mass="35685">MRRLPKLILVTAIVVLLGFKLCSYQVRETESALITRFGKPIAEKTEPGLYFKLPTPFDVVHKFDSRLQVFEGQQEETTTKGGEPVIITPYMIWQISQPQLFFERVSTDREVQKFLLSQLRNHANAVVGKHYFSEFVNTDPEKIKFEQIENELLQALKESTEDEYGITVASVGIKKLELNEEVTEAVFERMRADRQRKKEDILGEGRSTATRIRTDADKKKQQLLAAVESRVIAIKGEGDAGAAKYYKMLQDDPELAMYLRDLEALAKILENRSTVVLGAETDPMKLLREVPELESSKPKDSKASKQDSENKEK</sequence>
<protein>
    <recommendedName>
        <fullName evidence="6">Protein HflC</fullName>
    </recommendedName>
</protein>
<dbReference type="SMART" id="SM00244">
    <property type="entry name" value="PHB"/>
    <property type="match status" value="1"/>
</dbReference>
<dbReference type="OrthoDB" id="9809197at2"/>
<keyword evidence="5" id="KW-0472">Membrane</keyword>
<dbReference type="SUPFAM" id="SSF117892">
    <property type="entry name" value="Band 7/SPFH domain"/>
    <property type="match status" value="1"/>
</dbReference>
<evidence type="ECO:0000256" key="5">
    <source>
        <dbReference type="ARBA" id="ARBA00023136"/>
    </source>
</evidence>
<dbReference type="Gene3D" id="3.30.479.30">
    <property type="entry name" value="Band 7 domain"/>
    <property type="match status" value="1"/>
</dbReference>
<dbReference type="InterPro" id="IPR010200">
    <property type="entry name" value="HflC"/>
</dbReference>
<dbReference type="PIRSF" id="PIRSF005651">
    <property type="entry name" value="HflC"/>
    <property type="match status" value="1"/>
</dbReference>
<dbReference type="PANTHER" id="PTHR42911">
    <property type="entry name" value="MODULATOR OF FTSH PROTEASE HFLC"/>
    <property type="match status" value="1"/>
</dbReference>
<feature type="region of interest" description="Disordered" evidence="7">
    <location>
        <begin position="288"/>
        <end position="313"/>
    </location>
</feature>
<comment type="similarity">
    <text evidence="2 6">Belongs to the band 7/mec-2 family. HflC subfamily.</text>
</comment>
<evidence type="ECO:0000313" key="9">
    <source>
        <dbReference type="EMBL" id="AQQ08731.1"/>
    </source>
</evidence>
<organism evidence="9 10">
    <name type="scientific">Sedimentisphaera cyanobacteriorum</name>
    <dbReference type="NCBI Taxonomy" id="1940790"/>
    <lineage>
        <taxon>Bacteria</taxon>
        <taxon>Pseudomonadati</taxon>
        <taxon>Planctomycetota</taxon>
        <taxon>Phycisphaerae</taxon>
        <taxon>Sedimentisphaerales</taxon>
        <taxon>Sedimentisphaeraceae</taxon>
        <taxon>Sedimentisphaera</taxon>
    </lineage>
</organism>
<evidence type="ECO:0000256" key="4">
    <source>
        <dbReference type="ARBA" id="ARBA00022989"/>
    </source>
</evidence>
<evidence type="ECO:0000256" key="6">
    <source>
        <dbReference type="PIRNR" id="PIRNR005651"/>
    </source>
</evidence>
<evidence type="ECO:0000256" key="1">
    <source>
        <dbReference type="ARBA" id="ARBA00004167"/>
    </source>
</evidence>
<keyword evidence="9" id="KW-0645">Protease</keyword>
<accession>A0A1Q2HN55</accession>